<protein>
    <submittedName>
        <fullName evidence="2">Mitochondrial resolvase Ydc2</fullName>
    </submittedName>
</protein>
<accession>A0AAN6TK03</accession>
<dbReference type="Pfam" id="PF02037">
    <property type="entry name" value="SAP"/>
    <property type="match status" value="1"/>
</dbReference>
<dbReference type="GO" id="GO:0000403">
    <property type="term" value="F:Y-form DNA binding"/>
    <property type="evidence" value="ECO:0007669"/>
    <property type="project" value="TreeGrafter"/>
</dbReference>
<dbReference type="GO" id="GO:0000402">
    <property type="term" value="F:crossed form four-way junction DNA binding"/>
    <property type="evidence" value="ECO:0007669"/>
    <property type="project" value="TreeGrafter"/>
</dbReference>
<dbReference type="GeneID" id="89941552"/>
<comment type="caution">
    <text evidence="2">The sequence shown here is derived from an EMBL/GenBank/DDBJ whole genome shotgun (WGS) entry which is preliminary data.</text>
</comment>
<dbReference type="GO" id="GO:0004520">
    <property type="term" value="F:DNA endonuclease activity"/>
    <property type="evidence" value="ECO:0007669"/>
    <property type="project" value="TreeGrafter"/>
</dbReference>
<dbReference type="Gene3D" id="3.30.420.10">
    <property type="entry name" value="Ribonuclease H-like superfamily/Ribonuclease H"/>
    <property type="match status" value="1"/>
</dbReference>
<dbReference type="CDD" id="cd16963">
    <property type="entry name" value="CCE1"/>
    <property type="match status" value="1"/>
</dbReference>
<dbReference type="PROSITE" id="PS50800">
    <property type="entry name" value="SAP"/>
    <property type="match status" value="1"/>
</dbReference>
<name>A0AAN6TK03_9PEZI</name>
<dbReference type="EMBL" id="MU853334">
    <property type="protein sequence ID" value="KAK4115858.1"/>
    <property type="molecule type" value="Genomic_DNA"/>
</dbReference>
<dbReference type="SUPFAM" id="SSF53098">
    <property type="entry name" value="Ribonuclease H-like"/>
    <property type="match status" value="1"/>
</dbReference>
<reference evidence="2" key="1">
    <citation type="journal article" date="2023" name="Mol. Phylogenet. Evol.">
        <title>Genome-scale phylogeny and comparative genomics of the fungal order Sordariales.</title>
        <authorList>
            <person name="Hensen N."/>
            <person name="Bonometti L."/>
            <person name="Westerberg I."/>
            <person name="Brannstrom I.O."/>
            <person name="Guillou S."/>
            <person name="Cros-Aarteil S."/>
            <person name="Calhoun S."/>
            <person name="Haridas S."/>
            <person name="Kuo A."/>
            <person name="Mondo S."/>
            <person name="Pangilinan J."/>
            <person name="Riley R."/>
            <person name="LaButti K."/>
            <person name="Andreopoulos B."/>
            <person name="Lipzen A."/>
            <person name="Chen C."/>
            <person name="Yan M."/>
            <person name="Daum C."/>
            <person name="Ng V."/>
            <person name="Clum A."/>
            <person name="Steindorff A."/>
            <person name="Ohm R.A."/>
            <person name="Martin F."/>
            <person name="Silar P."/>
            <person name="Natvig D.O."/>
            <person name="Lalanne C."/>
            <person name="Gautier V."/>
            <person name="Ament-Velasquez S.L."/>
            <person name="Kruys A."/>
            <person name="Hutchinson M.I."/>
            <person name="Powell A.J."/>
            <person name="Barry K."/>
            <person name="Miller A.N."/>
            <person name="Grigoriev I.V."/>
            <person name="Debuchy R."/>
            <person name="Gladieux P."/>
            <person name="Hiltunen Thoren M."/>
            <person name="Johannesson H."/>
        </authorList>
    </citation>
    <scope>NUCLEOTIDE SEQUENCE</scope>
    <source>
        <strain evidence="2">CBS 508.74</strain>
    </source>
</reference>
<dbReference type="InterPro" id="IPR015242">
    <property type="entry name" value="Ydc2_cat"/>
</dbReference>
<dbReference type="PANTHER" id="PTHR28072:SF1">
    <property type="entry name" value="CRUCIFORM CUTTING ENDONUCLEASE 1, MITOCHONDRIAL-RELATED"/>
    <property type="match status" value="1"/>
</dbReference>
<evidence type="ECO:0000259" key="1">
    <source>
        <dbReference type="PROSITE" id="PS50800"/>
    </source>
</evidence>
<dbReference type="InterPro" id="IPR003034">
    <property type="entry name" value="SAP_dom"/>
</dbReference>
<dbReference type="GO" id="GO:0070336">
    <property type="term" value="F:flap-structured DNA binding"/>
    <property type="evidence" value="ECO:0007669"/>
    <property type="project" value="TreeGrafter"/>
</dbReference>
<keyword evidence="3" id="KW-1185">Reference proteome</keyword>
<dbReference type="PANTHER" id="PTHR28072">
    <property type="entry name" value="CRUCIFORM CUTTING ENDONUCLEASE 1, MITOCHONDRIAL-RELATED"/>
    <property type="match status" value="1"/>
</dbReference>
<sequence length="381" mass="40711">MPKPSLVPGSLADLQALCASCGLPKSGTKPVLSRRLRLAARQFRPVPSTARILSIDLGLRNFAFSLLTPAHPPLPSPPPSQQQPSATTAPWIPVHLHAWHRLDLTSPALFTSITTNTTTNIPAAAAATLQSDAAENAGEVAVEKDADADAFSPTAMASLTLHLVQTHLLPLNPTHILIERQRYRTGGGAAVYEWTLRVNTLEAMLHAVFAALGGEGRVYPVVPKAVTGFLFPPPSLGDATAAAAAPDGVVQGEGSESEGVMGMGMGKGRKSAAASYRLLKSGKVELLARWLAAVEGDGDGNGEGLVIPQTEQAREMARAFLGELRQEEARREKKGEKVKRTAVGKLDDLSDSVLQGMVWLQWQRNLEDMIKTRPELLGEER</sequence>
<dbReference type="Pfam" id="PF09159">
    <property type="entry name" value="Ydc2-catalyt"/>
    <property type="match status" value="1"/>
</dbReference>
<feature type="domain" description="SAP" evidence="1">
    <location>
        <begin position="6"/>
        <end position="40"/>
    </location>
</feature>
<dbReference type="Proteomes" id="UP001302812">
    <property type="component" value="Unassembled WGS sequence"/>
</dbReference>
<reference evidence="2" key="2">
    <citation type="submission" date="2023-05" db="EMBL/GenBank/DDBJ databases">
        <authorList>
            <consortium name="Lawrence Berkeley National Laboratory"/>
            <person name="Steindorff A."/>
            <person name="Hensen N."/>
            <person name="Bonometti L."/>
            <person name="Westerberg I."/>
            <person name="Brannstrom I.O."/>
            <person name="Guillou S."/>
            <person name="Cros-Aarteil S."/>
            <person name="Calhoun S."/>
            <person name="Haridas S."/>
            <person name="Kuo A."/>
            <person name="Mondo S."/>
            <person name="Pangilinan J."/>
            <person name="Riley R."/>
            <person name="Labutti K."/>
            <person name="Andreopoulos B."/>
            <person name="Lipzen A."/>
            <person name="Chen C."/>
            <person name="Yanf M."/>
            <person name="Daum C."/>
            <person name="Ng V."/>
            <person name="Clum A."/>
            <person name="Ohm R."/>
            <person name="Martin F."/>
            <person name="Silar P."/>
            <person name="Natvig D."/>
            <person name="Lalanne C."/>
            <person name="Gautier V."/>
            <person name="Ament-Velasquez S.L."/>
            <person name="Kruys A."/>
            <person name="Hutchinson M.I."/>
            <person name="Powell A.J."/>
            <person name="Barry K."/>
            <person name="Miller A.N."/>
            <person name="Grigoriev I.V."/>
            <person name="Debuchy R."/>
            <person name="Gladieux P."/>
            <person name="Thoren M.H."/>
            <person name="Johannesson H."/>
        </authorList>
    </citation>
    <scope>NUCLEOTIDE SEQUENCE</scope>
    <source>
        <strain evidence="2">CBS 508.74</strain>
    </source>
</reference>
<dbReference type="AlphaFoldDB" id="A0AAN6TK03"/>
<dbReference type="InterPro" id="IPR039197">
    <property type="entry name" value="Mrs1/Cce1"/>
</dbReference>
<dbReference type="InterPro" id="IPR012337">
    <property type="entry name" value="RNaseH-like_sf"/>
</dbReference>
<evidence type="ECO:0000313" key="2">
    <source>
        <dbReference type="EMBL" id="KAK4115858.1"/>
    </source>
</evidence>
<organism evidence="2 3">
    <name type="scientific">Canariomyces notabilis</name>
    <dbReference type="NCBI Taxonomy" id="2074819"/>
    <lineage>
        <taxon>Eukaryota</taxon>
        <taxon>Fungi</taxon>
        <taxon>Dikarya</taxon>
        <taxon>Ascomycota</taxon>
        <taxon>Pezizomycotina</taxon>
        <taxon>Sordariomycetes</taxon>
        <taxon>Sordariomycetidae</taxon>
        <taxon>Sordariales</taxon>
        <taxon>Chaetomiaceae</taxon>
        <taxon>Canariomyces</taxon>
    </lineage>
</organism>
<dbReference type="InterPro" id="IPR036397">
    <property type="entry name" value="RNaseH_sf"/>
</dbReference>
<gene>
    <name evidence="2" type="ORF">N656DRAFT_795547</name>
</gene>
<evidence type="ECO:0000313" key="3">
    <source>
        <dbReference type="Proteomes" id="UP001302812"/>
    </source>
</evidence>
<dbReference type="RefSeq" id="XP_064673428.1">
    <property type="nucleotide sequence ID" value="XM_064817427.1"/>
</dbReference>
<proteinExistence type="predicted"/>
<dbReference type="GO" id="GO:0005739">
    <property type="term" value="C:mitochondrion"/>
    <property type="evidence" value="ECO:0007669"/>
    <property type="project" value="TreeGrafter"/>
</dbReference>